<feature type="transmembrane region" description="Helical" evidence="1">
    <location>
        <begin position="157"/>
        <end position="180"/>
    </location>
</feature>
<keyword evidence="1" id="KW-1133">Transmembrane helix</keyword>
<keyword evidence="1" id="KW-0812">Transmembrane</keyword>
<dbReference type="Proteomes" id="UP001301797">
    <property type="component" value="Chromosome"/>
</dbReference>
<evidence type="ECO:0000313" key="2">
    <source>
        <dbReference type="EMBL" id="WOF15995.1"/>
    </source>
</evidence>
<reference evidence="2 3" key="1">
    <citation type="submission" date="2019-09" db="EMBL/GenBank/DDBJ databases">
        <title>The complete genome of Methanoplanus sp. FWC-SCC4.</title>
        <authorList>
            <person name="Chen S.-C."/>
            <person name="Zhou Y.-Z."/>
            <person name="Lai M.-C."/>
        </authorList>
    </citation>
    <scope>NUCLEOTIDE SEQUENCE [LARGE SCALE GENOMIC DNA]</scope>
    <source>
        <strain evidence="2 3">FWC-SCC4</strain>
    </source>
</reference>
<dbReference type="EMBL" id="CP043875">
    <property type="protein sequence ID" value="WOF15995.1"/>
    <property type="molecule type" value="Genomic_DNA"/>
</dbReference>
<dbReference type="AlphaFoldDB" id="A0AA97FAV9"/>
<organism evidence="2 3">
    <name type="scientific">Methanochimaera problematica</name>
    <dbReference type="NCBI Taxonomy" id="2609417"/>
    <lineage>
        <taxon>Archaea</taxon>
        <taxon>Methanobacteriati</taxon>
        <taxon>Methanobacteriota</taxon>
        <taxon>Stenosarchaea group</taxon>
        <taxon>Methanomicrobia</taxon>
        <taxon>Methanomicrobiales</taxon>
        <taxon>Methanomicrobiaceae</taxon>
        <taxon>Methanochimaera</taxon>
    </lineage>
</organism>
<dbReference type="GeneID" id="85229387"/>
<dbReference type="RefSeq" id="WP_317137569.1">
    <property type="nucleotide sequence ID" value="NZ_CP043875.1"/>
</dbReference>
<keyword evidence="1" id="KW-0472">Membrane</keyword>
<name>A0AA97FAV9_9EURY</name>
<keyword evidence="3" id="KW-1185">Reference proteome</keyword>
<proteinExistence type="predicted"/>
<evidence type="ECO:0000313" key="3">
    <source>
        <dbReference type="Proteomes" id="UP001301797"/>
    </source>
</evidence>
<dbReference type="KEGG" id="mefw:F1737_04395"/>
<accession>A0AA97FAV9</accession>
<gene>
    <name evidence="2" type="ORF">F1737_04395</name>
</gene>
<sequence>MAWKNQSWNPLKYFRRTEQVRCLLIGKNGGQYKFPTLLKEGDFVRDVAKDRVYGPMRLRPLFDLKGRPAYLFNEETGAPLQAEHLKRTIEIDPKDGWSATPIYDEDGNQLYVFDEDTGRPARIELDETVIHMTTDPELMGTLTSKTMLANALNRQPAIAMLLLVGAACLLLGVLIGQGMAAGA</sequence>
<evidence type="ECO:0000256" key="1">
    <source>
        <dbReference type="SAM" id="Phobius"/>
    </source>
</evidence>
<protein>
    <submittedName>
        <fullName evidence="2">Uncharacterized protein</fullName>
    </submittedName>
</protein>